<dbReference type="PROSITE" id="PS50071">
    <property type="entry name" value="HOMEOBOX_2"/>
    <property type="match status" value="1"/>
</dbReference>
<evidence type="ECO:0000256" key="1">
    <source>
        <dbReference type="ARBA" id="ARBA00004123"/>
    </source>
</evidence>
<organism evidence="14 15">
    <name type="scientific">Dorcoceras hygrometricum</name>
    <dbReference type="NCBI Taxonomy" id="472368"/>
    <lineage>
        <taxon>Eukaryota</taxon>
        <taxon>Viridiplantae</taxon>
        <taxon>Streptophyta</taxon>
        <taxon>Embryophyta</taxon>
        <taxon>Tracheophyta</taxon>
        <taxon>Spermatophyta</taxon>
        <taxon>Magnoliopsida</taxon>
        <taxon>eudicotyledons</taxon>
        <taxon>Gunneridae</taxon>
        <taxon>Pentapetalae</taxon>
        <taxon>asterids</taxon>
        <taxon>lamiids</taxon>
        <taxon>Lamiales</taxon>
        <taxon>Gesneriaceae</taxon>
        <taxon>Didymocarpoideae</taxon>
        <taxon>Trichosporeae</taxon>
        <taxon>Loxocarpinae</taxon>
        <taxon>Dorcoceras</taxon>
    </lineage>
</organism>
<keyword evidence="5 10" id="KW-0804">Transcription</keyword>
<comment type="similarity">
    <text evidence="7 10">Belongs to the HD-ZIP homeobox family. Class I subfamily.</text>
</comment>
<feature type="region of interest" description="Disordered" evidence="12">
    <location>
        <begin position="203"/>
        <end position="223"/>
    </location>
</feature>
<evidence type="ECO:0000313" key="15">
    <source>
        <dbReference type="Proteomes" id="UP000250235"/>
    </source>
</evidence>
<evidence type="ECO:0000256" key="8">
    <source>
        <dbReference type="PROSITE-ProRule" id="PRU00108"/>
    </source>
</evidence>
<dbReference type="GO" id="GO:0005634">
    <property type="term" value="C:nucleus"/>
    <property type="evidence" value="ECO:0007669"/>
    <property type="project" value="UniProtKB-SubCell"/>
</dbReference>
<reference evidence="14 15" key="1">
    <citation type="journal article" date="2015" name="Proc. Natl. Acad. Sci. U.S.A.">
        <title>The resurrection genome of Boea hygrometrica: A blueprint for survival of dehydration.</title>
        <authorList>
            <person name="Xiao L."/>
            <person name="Yang G."/>
            <person name="Zhang L."/>
            <person name="Yang X."/>
            <person name="Zhao S."/>
            <person name="Ji Z."/>
            <person name="Zhou Q."/>
            <person name="Hu M."/>
            <person name="Wang Y."/>
            <person name="Chen M."/>
            <person name="Xu Y."/>
            <person name="Jin H."/>
            <person name="Xiao X."/>
            <person name="Hu G."/>
            <person name="Bao F."/>
            <person name="Hu Y."/>
            <person name="Wan P."/>
            <person name="Li L."/>
            <person name="Deng X."/>
            <person name="Kuang T."/>
            <person name="Xiang C."/>
            <person name="Zhu J.K."/>
            <person name="Oliver M.J."/>
            <person name="He Y."/>
        </authorList>
    </citation>
    <scope>NUCLEOTIDE SEQUENCE [LARGE SCALE GENOMIC DNA]</scope>
    <source>
        <strain evidence="15">cv. XS01</strain>
    </source>
</reference>
<keyword evidence="15" id="KW-1185">Reference proteome</keyword>
<keyword evidence="2 10" id="KW-0805">Transcription regulation</keyword>
<dbReference type="Gene3D" id="1.20.5.400">
    <property type="match status" value="1"/>
</dbReference>
<keyword evidence="3 8" id="KW-0238">DNA-binding</keyword>
<name>A0A2Z7API7_9LAMI</name>
<dbReference type="GO" id="GO:0000976">
    <property type="term" value="F:transcription cis-regulatory region binding"/>
    <property type="evidence" value="ECO:0007669"/>
    <property type="project" value="UniProtKB-ARBA"/>
</dbReference>
<dbReference type="AlphaFoldDB" id="A0A2Z7API7"/>
<dbReference type="InterPro" id="IPR003106">
    <property type="entry name" value="Leu_zip_homeo"/>
</dbReference>
<evidence type="ECO:0000256" key="9">
    <source>
        <dbReference type="RuleBase" id="RU000682"/>
    </source>
</evidence>
<feature type="DNA-binding region" description="Homeobox" evidence="8">
    <location>
        <begin position="77"/>
        <end position="136"/>
    </location>
</feature>
<feature type="coiled-coil region" evidence="11">
    <location>
        <begin position="141"/>
        <end position="175"/>
    </location>
</feature>
<evidence type="ECO:0000256" key="6">
    <source>
        <dbReference type="ARBA" id="ARBA00023242"/>
    </source>
</evidence>
<evidence type="ECO:0000256" key="5">
    <source>
        <dbReference type="ARBA" id="ARBA00023163"/>
    </source>
</evidence>
<evidence type="ECO:0000256" key="2">
    <source>
        <dbReference type="ARBA" id="ARBA00023015"/>
    </source>
</evidence>
<dbReference type="InterPro" id="IPR001356">
    <property type="entry name" value="HD"/>
</dbReference>
<feature type="domain" description="Homeobox" evidence="13">
    <location>
        <begin position="75"/>
        <end position="135"/>
    </location>
</feature>
<dbReference type="Gene3D" id="1.10.10.60">
    <property type="entry name" value="Homeodomain-like"/>
    <property type="match status" value="1"/>
</dbReference>
<dbReference type="OrthoDB" id="6159439at2759"/>
<comment type="function">
    <text evidence="10">Transcription factor.</text>
</comment>
<dbReference type="CDD" id="cd00086">
    <property type="entry name" value="homeodomain"/>
    <property type="match status" value="1"/>
</dbReference>
<evidence type="ECO:0000256" key="10">
    <source>
        <dbReference type="RuleBase" id="RU369038"/>
    </source>
</evidence>
<dbReference type="Proteomes" id="UP000250235">
    <property type="component" value="Unassembled WGS sequence"/>
</dbReference>
<evidence type="ECO:0000259" key="13">
    <source>
        <dbReference type="PROSITE" id="PS50071"/>
    </source>
</evidence>
<keyword evidence="11" id="KW-0175">Coiled coil</keyword>
<dbReference type="GO" id="GO:0045893">
    <property type="term" value="P:positive regulation of DNA-templated transcription"/>
    <property type="evidence" value="ECO:0007669"/>
    <property type="project" value="TreeGrafter"/>
</dbReference>
<protein>
    <recommendedName>
        <fullName evidence="10">Homeobox-leucine zipper protein</fullName>
    </recommendedName>
    <alternativeName>
        <fullName evidence="10">HD-ZIP protein</fullName>
    </alternativeName>
    <alternativeName>
        <fullName evidence="10">Homeodomain transcription factor</fullName>
    </alternativeName>
</protein>
<proteinExistence type="inferred from homology"/>
<dbReference type="InterPro" id="IPR000047">
    <property type="entry name" value="HTH_motif"/>
</dbReference>
<dbReference type="PANTHER" id="PTHR24326:SF606">
    <property type="entry name" value="HOMEOBOX-LEUCINE ZIPPER PROTEIN ATHB-54"/>
    <property type="match status" value="1"/>
</dbReference>
<evidence type="ECO:0000313" key="14">
    <source>
        <dbReference type="EMBL" id="KZV23346.1"/>
    </source>
</evidence>
<dbReference type="GO" id="GO:0000981">
    <property type="term" value="F:DNA-binding transcription factor activity, RNA polymerase II-specific"/>
    <property type="evidence" value="ECO:0007669"/>
    <property type="project" value="UniProtKB-UniRule"/>
</dbReference>
<dbReference type="PRINTS" id="PR00031">
    <property type="entry name" value="HTHREPRESSR"/>
</dbReference>
<dbReference type="SMART" id="SM00389">
    <property type="entry name" value="HOX"/>
    <property type="match status" value="1"/>
</dbReference>
<dbReference type="InterPro" id="IPR045224">
    <property type="entry name" value="HDZip_class_I_plant"/>
</dbReference>
<dbReference type="Pfam" id="PF00046">
    <property type="entry name" value="Homeodomain"/>
    <property type="match status" value="1"/>
</dbReference>
<evidence type="ECO:0000256" key="3">
    <source>
        <dbReference type="ARBA" id="ARBA00023125"/>
    </source>
</evidence>
<dbReference type="EMBL" id="KV013932">
    <property type="protein sequence ID" value="KZV23346.1"/>
    <property type="molecule type" value="Genomic_DNA"/>
</dbReference>
<evidence type="ECO:0000256" key="12">
    <source>
        <dbReference type="SAM" id="MobiDB-lite"/>
    </source>
</evidence>
<sequence>MADWVGGDAKKLMQRRKRSCTDRPLEPIVAKSRANSSFGSSTMVSFGAFGAKSRNSYLYSCDQEEIADEDFDEYLNQTEKKSRLSIDQVQFLERSFEADNKLEPERKIQLAKELGVQPRQIAVWFQNRRARCKTKQLETDYETLLASYDSLKTDYDNLLNEKEKLKMEVLHLKENVIVGCNGKRDSRICDAEESSEILLERHQESKDSAVGDENMNHSSVRSNATDTISPCFSNMINSPRTESGDSSHVFEPDWSEFSPSKYPHSPANSSYFVFPAEEHGFSFWY</sequence>
<dbReference type="InterPro" id="IPR009057">
    <property type="entry name" value="Homeodomain-like_sf"/>
</dbReference>
<keyword evidence="4 8" id="KW-0371">Homeobox</keyword>
<dbReference type="PANTHER" id="PTHR24326">
    <property type="entry name" value="HOMEOBOX-LEUCINE ZIPPER PROTEIN"/>
    <property type="match status" value="1"/>
</dbReference>
<dbReference type="PROSITE" id="PS00027">
    <property type="entry name" value="HOMEOBOX_1"/>
    <property type="match status" value="1"/>
</dbReference>
<accession>A0A2Z7API7</accession>
<gene>
    <name evidence="14" type="ORF">F511_02247</name>
</gene>
<evidence type="ECO:0000256" key="11">
    <source>
        <dbReference type="SAM" id="Coils"/>
    </source>
</evidence>
<comment type="subcellular location">
    <subcellularLocation>
        <location evidence="1 8 9">Nucleus</location>
    </subcellularLocation>
</comment>
<evidence type="ECO:0000256" key="4">
    <source>
        <dbReference type="ARBA" id="ARBA00023155"/>
    </source>
</evidence>
<keyword evidence="6 8" id="KW-0539">Nucleus</keyword>
<dbReference type="FunFam" id="1.10.10.60:FF:000144">
    <property type="entry name" value="homeobox-leucine zipper protein ATHB-6-like"/>
    <property type="match status" value="1"/>
</dbReference>
<evidence type="ECO:0000256" key="7">
    <source>
        <dbReference type="ARBA" id="ARBA00025748"/>
    </source>
</evidence>
<dbReference type="InterPro" id="IPR017970">
    <property type="entry name" value="Homeobox_CS"/>
</dbReference>
<dbReference type="SUPFAM" id="SSF46689">
    <property type="entry name" value="Homeodomain-like"/>
    <property type="match status" value="1"/>
</dbReference>
<dbReference type="Pfam" id="PF02183">
    <property type="entry name" value="HALZ"/>
    <property type="match status" value="1"/>
</dbReference>